<evidence type="ECO:0008006" key="4">
    <source>
        <dbReference type="Google" id="ProtNLM"/>
    </source>
</evidence>
<evidence type="ECO:0000256" key="1">
    <source>
        <dbReference type="SAM" id="MobiDB-lite"/>
    </source>
</evidence>
<feature type="region of interest" description="Disordered" evidence="1">
    <location>
        <begin position="340"/>
        <end position="362"/>
    </location>
</feature>
<reference evidence="2" key="1">
    <citation type="submission" date="2020-11" db="EMBL/GenBank/DDBJ databases">
        <authorList>
            <consortium name="DOE Joint Genome Institute"/>
            <person name="Ahrendt S."/>
            <person name="Riley R."/>
            <person name="Andreopoulos W."/>
            <person name="Labutti K."/>
            <person name="Pangilinan J."/>
            <person name="Ruiz-Duenas F.J."/>
            <person name="Barrasa J.M."/>
            <person name="Sanchez-Garcia M."/>
            <person name="Camarero S."/>
            <person name="Miyauchi S."/>
            <person name="Serrano A."/>
            <person name="Linde D."/>
            <person name="Babiker R."/>
            <person name="Drula E."/>
            <person name="Ayuso-Fernandez I."/>
            <person name="Pacheco R."/>
            <person name="Padilla G."/>
            <person name="Ferreira P."/>
            <person name="Barriuso J."/>
            <person name="Kellner H."/>
            <person name="Castanera R."/>
            <person name="Alfaro M."/>
            <person name="Ramirez L."/>
            <person name="Pisabarro A.G."/>
            <person name="Kuo A."/>
            <person name="Tritt A."/>
            <person name="Lipzen A."/>
            <person name="He G."/>
            <person name="Yan M."/>
            <person name="Ng V."/>
            <person name="Cullen D."/>
            <person name="Martin F."/>
            <person name="Rosso M.-N."/>
            <person name="Henrissat B."/>
            <person name="Hibbett D."/>
            <person name="Martinez A.T."/>
            <person name="Grigoriev I.V."/>
        </authorList>
    </citation>
    <scope>NUCLEOTIDE SEQUENCE</scope>
    <source>
        <strain evidence="2">AH 40177</strain>
    </source>
</reference>
<gene>
    <name evidence="2" type="ORF">BDP27DRAFT_1419512</name>
</gene>
<accession>A0A9P5U9I2</accession>
<feature type="compositionally biased region" description="Basic and acidic residues" evidence="1">
    <location>
        <begin position="164"/>
        <end position="180"/>
    </location>
</feature>
<proteinExistence type="predicted"/>
<dbReference type="Proteomes" id="UP000772434">
    <property type="component" value="Unassembled WGS sequence"/>
</dbReference>
<organism evidence="2 3">
    <name type="scientific">Rhodocollybia butyracea</name>
    <dbReference type="NCBI Taxonomy" id="206335"/>
    <lineage>
        <taxon>Eukaryota</taxon>
        <taxon>Fungi</taxon>
        <taxon>Dikarya</taxon>
        <taxon>Basidiomycota</taxon>
        <taxon>Agaricomycotina</taxon>
        <taxon>Agaricomycetes</taxon>
        <taxon>Agaricomycetidae</taxon>
        <taxon>Agaricales</taxon>
        <taxon>Marasmiineae</taxon>
        <taxon>Omphalotaceae</taxon>
        <taxon>Rhodocollybia</taxon>
    </lineage>
</organism>
<name>A0A9P5U9I2_9AGAR</name>
<feature type="compositionally biased region" description="Basic residues" evidence="1">
    <location>
        <begin position="351"/>
        <end position="362"/>
    </location>
</feature>
<keyword evidence="3" id="KW-1185">Reference proteome</keyword>
<dbReference type="Gene3D" id="2.30.30.140">
    <property type="match status" value="1"/>
</dbReference>
<feature type="region of interest" description="Disordered" evidence="1">
    <location>
        <begin position="157"/>
        <end position="209"/>
    </location>
</feature>
<evidence type="ECO:0000313" key="2">
    <source>
        <dbReference type="EMBL" id="KAF9070984.1"/>
    </source>
</evidence>
<protein>
    <recommendedName>
        <fullName evidence="4">PWWP domain-containing protein</fullName>
    </recommendedName>
</protein>
<dbReference type="EMBL" id="JADNRY010000036">
    <property type="protein sequence ID" value="KAF9070984.1"/>
    <property type="molecule type" value="Genomic_DNA"/>
</dbReference>
<dbReference type="SUPFAM" id="SSF63748">
    <property type="entry name" value="Tudor/PWWP/MBT"/>
    <property type="match status" value="1"/>
</dbReference>
<feature type="compositionally biased region" description="Low complexity" evidence="1">
    <location>
        <begin position="98"/>
        <end position="113"/>
    </location>
</feature>
<comment type="caution">
    <text evidence="2">The sequence shown here is derived from an EMBL/GenBank/DDBJ whole genome shotgun (WGS) entry which is preliminary data.</text>
</comment>
<sequence>MSTMKFAVGDMVLAKQSAFPSWPGLVEDNKEDGTVIVKWLTEGKSQAFHRVSPPLQEGRVEHLTEDLIHRELNANKKITQKHRKQRAKALRTALSLLSSCESSPTTTPTSQSPEADLVKESKSSPEASESIDGDGKDSITPSSALMVAATSKEIAVMTPSFTDQKPETSVENSEKSDREGFQMISFHNTLEQSPLPEASKSIDGDGKDSITPSSALMVAATSKEIDIKTPSFKPETSVQEDLSSLISGVQALGFLEDPKKKEFSLMEVFIKHAALWEDFVKYRKLKGKGANSSTQEGDMFILDIDEKLKDQFPKISSDIRHRFLLRSNAWFTAARKRKAEQGGEEIVYHPGGRKVRSDKKMP</sequence>
<feature type="region of interest" description="Disordered" evidence="1">
    <location>
        <begin position="98"/>
        <end position="140"/>
    </location>
</feature>
<evidence type="ECO:0000313" key="3">
    <source>
        <dbReference type="Proteomes" id="UP000772434"/>
    </source>
</evidence>
<dbReference type="AlphaFoldDB" id="A0A9P5U9I2"/>